<dbReference type="RefSeq" id="WP_269032038.1">
    <property type="nucleotide sequence ID" value="NZ_CP114040.1"/>
</dbReference>
<name>A0ABY7GS10_9BACT</name>
<sequence>MPADDRRAVVTRRARAFVVGLLIATVSCTDGRRPGAGASPTTTGTVTSEEGVRRELPAVLRVAVVDRDEALLAIADGDAVSLTRVDREAAPRWVQPLPGPVRTDWSDVFAVDGERVIVWGRDIQIRALADGSSRSSISEVPARLIARRDELRPLRPSARDGRLFVPLTDIRSTWITAFDADSGAELWHIERPGQTNLVPLPGDHVRVRVGDTRPLTSDESPEQLEVLHAATGASVWSVMHDGVCEADGWLVAATPDGAVAVWDSERAAPRPSISEVAWPPAGRLADCHRSGDRLWLVVEKLGLLEPSTWTILEPGDSGLRPRLRVSGAQAGTFALGKWLPLLSESPAVGAALLDIEAGRVSWSQDPSVDPSSYRHWSASEEALLLEGHVDRTSTYLAIDRSSGAPLGGVEVSGASLLARGHGLLWFIAWEQERGAPVALAVLDARTLRPVDTPGRGITVTDRGEVIRSAWRTAAPDAGAAWGLVDLTETSSPPRGPRR</sequence>
<proteinExistence type="predicted"/>
<evidence type="ECO:0008006" key="3">
    <source>
        <dbReference type="Google" id="ProtNLM"/>
    </source>
</evidence>
<accession>A0ABY7GS10</accession>
<gene>
    <name evidence="1" type="ORF">O0S08_26345</name>
</gene>
<reference evidence="1" key="1">
    <citation type="submission" date="2022-11" db="EMBL/GenBank/DDBJ databases">
        <title>Minimal conservation of predation-associated metabolite biosynthetic gene clusters underscores biosynthetic potential of Myxococcota including descriptions for ten novel species: Archangium lansinium sp. nov., Myxococcus landrumus sp. nov., Nannocystis bai.</title>
        <authorList>
            <person name="Ahearne A."/>
            <person name="Stevens C."/>
            <person name="Dowd S."/>
        </authorList>
    </citation>
    <scope>NUCLEOTIDE SEQUENCE</scope>
    <source>
        <strain evidence="1">Fl3</strain>
    </source>
</reference>
<protein>
    <recommendedName>
        <fullName evidence="3">PQQ-like domain-containing protein</fullName>
    </recommendedName>
</protein>
<dbReference type="Gene3D" id="2.130.10.10">
    <property type="entry name" value="YVTN repeat-like/Quinoprotein amine dehydrogenase"/>
    <property type="match status" value="1"/>
</dbReference>
<dbReference type="InterPro" id="IPR011047">
    <property type="entry name" value="Quinoprotein_ADH-like_sf"/>
</dbReference>
<keyword evidence="2" id="KW-1185">Reference proteome</keyword>
<dbReference type="PROSITE" id="PS51257">
    <property type="entry name" value="PROKAR_LIPOPROTEIN"/>
    <property type="match status" value="1"/>
</dbReference>
<organism evidence="1 2">
    <name type="scientific">Nannocystis punicea</name>
    <dbReference type="NCBI Taxonomy" id="2995304"/>
    <lineage>
        <taxon>Bacteria</taxon>
        <taxon>Pseudomonadati</taxon>
        <taxon>Myxococcota</taxon>
        <taxon>Polyangia</taxon>
        <taxon>Nannocystales</taxon>
        <taxon>Nannocystaceae</taxon>
        <taxon>Nannocystis</taxon>
    </lineage>
</organism>
<evidence type="ECO:0000313" key="2">
    <source>
        <dbReference type="Proteomes" id="UP001164459"/>
    </source>
</evidence>
<dbReference type="Proteomes" id="UP001164459">
    <property type="component" value="Chromosome"/>
</dbReference>
<evidence type="ECO:0000313" key="1">
    <source>
        <dbReference type="EMBL" id="WAS89728.1"/>
    </source>
</evidence>
<dbReference type="EMBL" id="CP114040">
    <property type="protein sequence ID" value="WAS89728.1"/>
    <property type="molecule type" value="Genomic_DNA"/>
</dbReference>
<dbReference type="SUPFAM" id="SSF50998">
    <property type="entry name" value="Quinoprotein alcohol dehydrogenase-like"/>
    <property type="match status" value="1"/>
</dbReference>
<dbReference type="InterPro" id="IPR015943">
    <property type="entry name" value="WD40/YVTN_repeat-like_dom_sf"/>
</dbReference>